<evidence type="ECO:0000313" key="2">
    <source>
        <dbReference type="Proteomes" id="UP000036771"/>
    </source>
</evidence>
<dbReference type="InterPro" id="IPR002636">
    <property type="entry name" value="DUF29"/>
</dbReference>
<sequence length="143" mass="16985">MIPKHDEDNYGWTVHTAQLLRDKKMSEVDFDHLIEELEDMVSSNETQMINRLTLVLTHLLKWQFQPTMRGHSWIYTIREQRDQAKIHLRKNPSLKSKMTEILEDAYRVSISKAARETNLPAKNFPTGCPYTFEQIMDENFYPE</sequence>
<keyword evidence="2" id="KW-1185">Reference proteome</keyword>
<comment type="caution">
    <text evidence="1">The sequence shown here is derived from an EMBL/GenBank/DDBJ whole genome shotgun (WGS) entry which is preliminary data.</text>
</comment>
<dbReference type="Gene3D" id="1.20.1220.20">
    <property type="entry name" value="Uncharcterised protein PF01724"/>
    <property type="match status" value="1"/>
</dbReference>
<dbReference type="PANTHER" id="PTHR34235">
    <property type="entry name" value="SLR1203 PROTEIN-RELATED"/>
    <property type="match status" value="1"/>
</dbReference>
<organism evidence="1 2">
    <name type="scientific">Caedimonas varicaedens</name>
    <dbReference type="NCBI Taxonomy" id="1629334"/>
    <lineage>
        <taxon>Bacteria</taxon>
        <taxon>Pseudomonadati</taxon>
        <taxon>Pseudomonadota</taxon>
        <taxon>Alphaproteobacteria</taxon>
        <taxon>Holosporales</taxon>
        <taxon>Caedimonadaceae</taxon>
        <taxon>Caedimonas</taxon>
    </lineage>
</organism>
<dbReference type="Pfam" id="PF01724">
    <property type="entry name" value="DUF29"/>
    <property type="match status" value="1"/>
</dbReference>
<dbReference type="STRING" id="1629334.Cva_00128"/>
<accession>A0A0K8MAI0</accession>
<proteinExistence type="predicted"/>
<dbReference type="Proteomes" id="UP000036771">
    <property type="component" value="Unassembled WGS sequence"/>
</dbReference>
<reference evidence="1 2" key="1">
    <citation type="submission" date="2015-03" db="EMBL/GenBank/DDBJ databases">
        <title>Caedibacter varicaedens, whole genome shotgun sequence.</title>
        <authorList>
            <person name="Suzuki H."/>
            <person name="Dapper A.L."/>
            <person name="Gibson A.K."/>
            <person name="Jackson C."/>
            <person name="Lee H."/>
            <person name="Pejaver V.R."/>
            <person name="Doak T."/>
            <person name="Lynch M."/>
        </authorList>
    </citation>
    <scope>NUCLEOTIDE SEQUENCE [LARGE SCALE GENOMIC DNA]</scope>
</reference>
<dbReference type="EMBL" id="BBVC01000007">
    <property type="protein sequence ID" value="GAO97496.1"/>
    <property type="molecule type" value="Genomic_DNA"/>
</dbReference>
<evidence type="ECO:0000313" key="1">
    <source>
        <dbReference type="EMBL" id="GAO97496.1"/>
    </source>
</evidence>
<gene>
    <name evidence="1" type="ORF">Cva_00128</name>
</gene>
<evidence type="ECO:0008006" key="3">
    <source>
        <dbReference type="Google" id="ProtNLM"/>
    </source>
</evidence>
<dbReference type="OrthoDB" id="425753at2"/>
<name>A0A0K8MAI0_9PROT</name>
<dbReference type="AlphaFoldDB" id="A0A0K8MAI0"/>
<protein>
    <recommendedName>
        <fullName evidence="3">DUF29 domain-containing protein</fullName>
    </recommendedName>
</protein>